<dbReference type="InterPro" id="IPR037925">
    <property type="entry name" value="FlgE/F/G-like"/>
</dbReference>
<dbReference type="InterPro" id="IPR012836">
    <property type="entry name" value="FlgF"/>
</dbReference>
<dbReference type="Proteomes" id="UP001595692">
    <property type="component" value="Unassembled WGS sequence"/>
</dbReference>
<dbReference type="InterPro" id="IPR001444">
    <property type="entry name" value="Flag_bb_rod_N"/>
</dbReference>
<keyword evidence="10" id="KW-0969">Cilium</keyword>
<evidence type="ECO:0000259" key="9">
    <source>
        <dbReference type="Pfam" id="PF22692"/>
    </source>
</evidence>
<reference evidence="11" key="1">
    <citation type="journal article" date="2019" name="Int. J. Syst. Evol. Microbiol.">
        <title>The Global Catalogue of Microorganisms (GCM) 10K type strain sequencing project: providing services to taxonomists for standard genome sequencing and annotation.</title>
        <authorList>
            <consortium name="The Broad Institute Genomics Platform"/>
            <consortium name="The Broad Institute Genome Sequencing Center for Infectious Disease"/>
            <person name="Wu L."/>
            <person name="Ma J."/>
        </authorList>
    </citation>
    <scope>NUCLEOTIDE SEQUENCE [LARGE SCALE GENOMIC DNA]</scope>
    <source>
        <strain evidence="11">CCUG 54939</strain>
    </source>
</reference>
<evidence type="ECO:0000313" key="11">
    <source>
        <dbReference type="Proteomes" id="UP001595692"/>
    </source>
</evidence>
<keyword evidence="3 6" id="KW-0975">Bacterial flagellum</keyword>
<keyword evidence="10" id="KW-0966">Cell projection</keyword>
<evidence type="ECO:0000256" key="3">
    <source>
        <dbReference type="ARBA" id="ARBA00023143"/>
    </source>
</evidence>
<dbReference type="Pfam" id="PF06429">
    <property type="entry name" value="Flg_bbr_C"/>
    <property type="match status" value="1"/>
</dbReference>
<dbReference type="PANTHER" id="PTHR30435:SF18">
    <property type="entry name" value="FLAGELLAR BASAL-BODY ROD PROTEIN FLGF"/>
    <property type="match status" value="1"/>
</dbReference>
<feature type="domain" description="Flagellar hook protein FlgE/F/G-like D1" evidence="9">
    <location>
        <begin position="81"/>
        <end position="147"/>
    </location>
</feature>
<evidence type="ECO:0000256" key="4">
    <source>
        <dbReference type="ARBA" id="ARBA00038560"/>
    </source>
</evidence>
<feature type="domain" description="Flagellar basal-body/hook protein C-terminal" evidence="8">
    <location>
        <begin position="199"/>
        <end position="244"/>
    </location>
</feature>
<keyword evidence="11" id="KW-1185">Reference proteome</keyword>
<evidence type="ECO:0000256" key="5">
    <source>
        <dbReference type="ARBA" id="ARBA00040228"/>
    </source>
</evidence>
<organism evidence="10 11">
    <name type="scientific">Pseudaeromonas sharmana</name>
    <dbReference type="NCBI Taxonomy" id="328412"/>
    <lineage>
        <taxon>Bacteria</taxon>
        <taxon>Pseudomonadati</taxon>
        <taxon>Pseudomonadota</taxon>
        <taxon>Gammaproteobacteria</taxon>
        <taxon>Aeromonadales</taxon>
        <taxon>Aeromonadaceae</taxon>
        <taxon>Pseudaeromonas</taxon>
    </lineage>
</organism>
<proteinExistence type="inferred from homology"/>
<protein>
    <recommendedName>
        <fullName evidence="5 6">Flagellar basal-body rod protein FlgF</fullName>
    </recommendedName>
</protein>
<dbReference type="PANTHER" id="PTHR30435">
    <property type="entry name" value="FLAGELLAR PROTEIN"/>
    <property type="match status" value="1"/>
</dbReference>
<dbReference type="NCBIfam" id="TIGR03506">
    <property type="entry name" value="FlgEFG_subfam"/>
    <property type="match status" value="1"/>
</dbReference>
<evidence type="ECO:0000313" key="10">
    <source>
        <dbReference type="EMBL" id="MFC3912133.1"/>
    </source>
</evidence>
<dbReference type="Pfam" id="PF22692">
    <property type="entry name" value="LlgE_F_G_D1"/>
    <property type="match status" value="1"/>
</dbReference>
<keyword evidence="10" id="KW-0282">Flagellum</keyword>
<comment type="subcellular location">
    <subcellularLocation>
        <location evidence="1 6">Bacterial flagellum basal body</location>
    </subcellularLocation>
</comment>
<comment type="caution">
    <text evidence="10">The sequence shown here is derived from an EMBL/GenBank/DDBJ whole genome shotgun (WGS) entry which is preliminary data.</text>
</comment>
<evidence type="ECO:0000256" key="6">
    <source>
        <dbReference type="RuleBase" id="RU362116"/>
    </source>
</evidence>
<dbReference type="EMBL" id="JBHSAF010000001">
    <property type="protein sequence ID" value="MFC3912133.1"/>
    <property type="molecule type" value="Genomic_DNA"/>
</dbReference>
<gene>
    <name evidence="10" type="primary">flgF</name>
    <name evidence="10" type="ORF">ACFOSS_01485</name>
</gene>
<evidence type="ECO:0000259" key="7">
    <source>
        <dbReference type="Pfam" id="PF00460"/>
    </source>
</evidence>
<dbReference type="SUPFAM" id="SSF117143">
    <property type="entry name" value="Flagellar hook protein flgE"/>
    <property type="match status" value="1"/>
</dbReference>
<feature type="domain" description="Flagellar basal body rod protein N-terminal" evidence="7">
    <location>
        <begin position="5"/>
        <end position="35"/>
    </location>
</feature>
<evidence type="ECO:0000256" key="2">
    <source>
        <dbReference type="ARBA" id="ARBA00009677"/>
    </source>
</evidence>
<dbReference type="InterPro" id="IPR010930">
    <property type="entry name" value="Flg_bb/hook_C_dom"/>
</dbReference>
<name>A0ABV8CJH3_9GAMM</name>
<comment type="similarity">
    <text evidence="2 6">Belongs to the flagella basal body rod proteins family.</text>
</comment>
<accession>A0ABV8CJH3</accession>
<dbReference type="Pfam" id="PF00460">
    <property type="entry name" value="Flg_bb_rod"/>
    <property type="match status" value="1"/>
</dbReference>
<dbReference type="RefSeq" id="WP_377150173.1">
    <property type="nucleotide sequence ID" value="NZ_JBHSAF010000001.1"/>
</dbReference>
<comment type="subunit">
    <text evidence="4 6">The basal body constitutes a major portion of the flagellar organelle and consists of five rings (E,L,P,S, and M) mounted on a central rod. The rod consists of about 26 subunits of FlgG in the distal portion, and FlgB, FlgC and FlgF are thought to build up the proximal portion of the rod with about 6 subunits each.</text>
</comment>
<dbReference type="NCBIfam" id="NF009280">
    <property type="entry name" value="PRK12640.1"/>
    <property type="match status" value="1"/>
</dbReference>
<dbReference type="NCBIfam" id="TIGR02490">
    <property type="entry name" value="flgF"/>
    <property type="match status" value="1"/>
</dbReference>
<dbReference type="InterPro" id="IPR020013">
    <property type="entry name" value="Flagellar_FlgE/F/G"/>
</dbReference>
<evidence type="ECO:0000259" key="8">
    <source>
        <dbReference type="Pfam" id="PF06429"/>
    </source>
</evidence>
<sequence length="248" mass="26851">MDHLLYIAMSGAKENMNSLAVRSNNLANANTVGFKADLEQARSMQVYGEGLPSRVFALTESPGQRMEAGALMTTGRDLDVAVQGNGMMVVQDGEGKEAFTRMGSLRVSPLGVLETTNGLSILDESGQPIVLPLPMEKVEINQDGTVVGRPEGAAPDTIEEYQRIKLVNPDTRALSKGTDGLFRRADGQAEQADAGVRLMSGALEGSNVNVVDEMTNLIRLQRQFDTQVKLMQTAEKNDEVQNQLLRLS</sequence>
<evidence type="ECO:0000256" key="1">
    <source>
        <dbReference type="ARBA" id="ARBA00004117"/>
    </source>
</evidence>
<dbReference type="InterPro" id="IPR053967">
    <property type="entry name" value="LlgE_F_G-like_D1"/>
</dbReference>